<dbReference type="PANTHER" id="PTHR15348">
    <property type="entry name" value="AT-RICH INTERACTIVE DOMAIN-CONTAINING PROTEIN ARID DOMAIN- CONTAINING PROTEIN DEAD RINGER PROTEIN B-CELL REGULATOR OF IGH TRANSCRIPTION BRIGHT"/>
    <property type="match status" value="1"/>
</dbReference>
<dbReference type="GO" id="GO:0006357">
    <property type="term" value="P:regulation of transcription by RNA polymerase II"/>
    <property type="evidence" value="ECO:0007669"/>
    <property type="project" value="InterPro"/>
</dbReference>
<evidence type="ECO:0000256" key="1">
    <source>
        <dbReference type="ARBA" id="ARBA00023015"/>
    </source>
</evidence>
<keyword evidence="1" id="KW-0805">Transcription regulation</keyword>
<feature type="region of interest" description="Disordered" evidence="5">
    <location>
        <begin position="124"/>
        <end position="157"/>
    </location>
</feature>
<sequence>MEGTSPDFARHLWAFWMREDYGPGWLQEKPLKCPYLIARKPLDMAVLWHEVNRHGGYLMVTQCKHWRHIGKMFNPPPTCTNLSYLVKKCYEYCLLELEDVLRRELTEVEGIELPEVTVDLSEFKPQRPTTKRVKTPKEGDGEARSSQRAGTRRSTLRYGSIPKTYGEELIGKKIRIFWPTEKRDYNGKIIGYSKDTRSHLIEYSDGESYYTDLSKEEGRFTIFEGGEAEEGKEAKRRRVVSETHFLKSTPYDALESRPRHEPAQQQLAAGGQGAAAAAAAVAKVSVTLTTRPVKVVDASGQREDNANMTVASKYGDPQACGITQVKRADDGFEIYALLPGFTVDEVFVSCSEDGRVLLECKAYGSEVDFLKPIEQMLKLDRKLDTKRTVAILTLHGLLYIKVFLHKDQRAVVKLREINEIVEKEDVPMTEAAAAEAAEEPAETPAEVMPEETPEEVPEGAPVEVPGDAPAAEPAAETPDNPDRLDEVAEASAPLV</sequence>
<dbReference type="InterPro" id="IPR045147">
    <property type="entry name" value="ARI3A/B/C"/>
</dbReference>
<evidence type="ECO:0000259" key="6">
    <source>
        <dbReference type="PROSITE" id="PS51011"/>
    </source>
</evidence>
<dbReference type="AlphaFoldDB" id="A0A7S2Z480"/>
<dbReference type="SMART" id="SM01014">
    <property type="entry name" value="ARID"/>
    <property type="match status" value="1"/>
</dbReference>
<dbReference type="InterPro" id="IPR036431">
    <property type="entry name" value="ARID_dom_sf"/>
</dbReference>
<keyword evidence="3" id="KW-0804">Transcription</keyword>
<dbReference type="SMART" id="SM00501">
    <property type="entry name" value="BRIGHT"/>
    <property type="match status" value="1"/>
</dbReference>
<feature type="compositionally biased region" description="Basic and acidic residues" evidence="5">
    <location>
        <begin position="135"/>
        <end position="145"/>
    </location>
</feature>
<dbReference type="SUPFAM" id="SSF46774">
    <property type="entry name" value="ARID-like"/>
    <property type="match status" value="1"/>
</dbReference>
<feature type="region of interest" description="Disordered" evidence="5">
    <location>
        <begin position="429"/>
        <end position="495"/>
    </location>
</feature>
<evidence type="ECO:0000256" key="2">
    <source>
        <dbReference type="ARBA" id="ARBA00023125"/>
    </source>
</evidence>
<evidence type="ECO:0000256" key="4">
    <source>
        <dbReference type="ARBA" id="ARBA00023242"/>
    </source>
</evidence>
<evidence type="ECO:0000256" key="3">
    <source>
        <dbReference type="ARBA" id="ARBA00023163"/>
    </source>
</evidence>
<name>A0A7S2Z480_9CHLO</name>
<dbReference type="Gene3D" id="1.10.150.60">
    <property type="entry name" value="ARID DNA-binding domain"/>
    <property type="match status" value="1"/>
</dbReference>
<dbReference type="PROSITE" id="PS51011">
    <property type="entry name" value="ARID"/>
    <property type="match status" value="1"/>
</dbReference>
<feature type="compositionally biased region" description="Low complexity" evidence="5">
    <location>
        <begin position="458"/>
        <end position="478"/>
    </location>
</feature>
<dbReference type="Pfam" id="PF01388">
    <property type="entry name" value="ARID"/>
    <property type="match status" value="1"/>
</dbReference>
<dbReference type="GO" id="GO:0005634">
    <property type="term" value="C:nucleus"/>
    <property type="evidence" value="ECO:0007669"/>
    <property type="project" value="TreeGrafter"/>
</dbReference>
<gene>
    <name evidence="7" type="ORF">CLAU1311_LOCUS5317</name>
</gene>
<dbReference type="CDD" id="cd20404">
    <property type="entry name" value="Tudor_Agenet_AtEML-like"/>
    <property type="match status" value="1"/>
</dbReference>
<keyword evidence="4" id="KW-0539">Nucleus</keyword>
<proteinExistence type="predicted"/>
<feature type="domain" description="ARID" evidence="6">
    <location>
        <begin position="2"/>
        <end position="102"/>
    </location>
</feature>
<reference evidence="7" key="1">
    <citation type="submission" date="2021-01" db="EMBL/GenBank/DDBJ databases">
        <authorList>
            <person name="Corre E."/>
            <person name="Pelletier E."/>
            <person name="Niang G."/>
            <person name="Scheremetjew M."/>
            <person name="Finn R."/>
            <person name="Kale V."/>
            <person name="Holt S."/>
            <person name="Cochrane G."/>
            <person name="Meng A."/>
            <person name="Brown T."/>
            <person name="Cohen L."/>
        </authorList>
    </citation>
    <scope>NUCLEOTIDE SEQUENCE</scope>
    <source>
        <strain evidence="7">RCC856</strain>
    </source>
</reference>
<dbReference type="GO" id="GO:0003677">
    <property type="term" value="F:DNA binding"/>
    <property type="evidence" value="ECO:0007669"/>
    <property type="project" value="UniProtKB-KW"/>
</dbReference>
<accession>A0A7S2Z480</accession>
<dbReference type="InterPro" id="IPR001606">
    <property type="entry name" value="ARID_dom"/>
</dbReference>
<dbReference type="CDD" id="cd16100">
    <property type="entry name" value="ARID"/>
    <property type="match status" value="1"/>
</dbReference>
<organism evidence="7">
    <name type="scientific">Chloropicon laureae</name>
    <dbReference type="NCBI Taxonomy" id="464258"/>
    <lineage>
        <taxon>Eukaryota</taxon>
        <taxon>Viridiplantae</taxon>
        <taxon>Chlorophyta</taxon>
        <taxon>Chloropicophyceae</taxon>
        <taxon>Chloropicales</taxon>
        <taxon>Chloropicaceae</taxon>
        <taxon>Chloropicon</taxon>
    </lineage>
</organism>
<evidence type="ECO:0000313" key="7">
    <source>
        <dbReference type="EMBL" id="CAE0021229.1"/>
    </source>
</evidence>
<evidence type="ECO:0000256" key="5">
    <source>
        <dbReference type="SAM" id="MobiDB-lite"/>
    </source>
</evidence>
<keyword evidence="2" id="KW-0238">DNA-binding</keyword>
<dbReference type="EMBL" id="HBHU01008215">
    <property type="protein sequence ID" value="CAE0021229.1"/>
    <property type="molecule type" value="Transcribed_RNA"/>
</dbReference>
<dbReference type="PANTHER" id="PTHR15348:SF0">
    <property type="entry name" value="PROTEIN DEAD RINGER"/>
    <property type="match status" value="1"/>
</dbReference>
<feature type="compositionally biased region" description="Acidic residues" evidence="5">
    <location>
        <begin position="448"/>
        <end position="457"/>
    </location>
</feature>
<protein>
    <recommendedName>
        <fullName evidence="6">ARID domain-containing protein</fullName>
    </recommendedName>
</protein>